<gene>
    <name evidence="3" type="ORF">C0Z18_08270</name>
</gene>
<feature type="transmembrane region" description="Helical" evidence="2">
    <location>
        <begin position="181"/>
        <end position="202"/>
    </location>
</feature>
<name>A0A2N7VVJ8_9BURK</name>
<dbReference type="Proteomes" id="UP000235616">
    <property type="component" value="Unassembled WGS sequence"/>
</dbReference>
<keyword evidence="2" id="KW-1133">Transmembrane helix</keyword>
<feature type="region of interest" description="Disordered" evidence="1">
    <location>
        <begin position="17"/>
        <end position="37"/>
    </location>
</feature>
<accession>A0A2N7VVJ8</accession>
<keyword evidence="2" id="KW-0472">Membrane</keyword>
<evidence type="ECO:0000313" key="3">
    <source>
        <dbReference type="EMBL" id="PMS21174.1"/>
    </source>
</evidence>
<organism evidence="3 4">
    <name type="scientific">Trinickia dabaoshanensis</name>
    <dbReference type="NCBI Taxonomy" id="564714"/>
    <lineage>
        <taxon>Bacteria</taxon>
        <taxon>Pseudomonadati</taxon>
        <taxon>Pseudomonadota</taxon>
        <taxon>Betaproteobacteria</taxon>
        <taxon>Burkholderiales</taxon>
        <taxon>Burkholderiaceae</taxon>
        <taxon>Trinickia</taxon>
    </lineage>
</organism>
<dbReference type="AlphaFoldDB" id="A0A2N7VVJ8"/>
<evidence type="ECO:0000313" key="4">
    <source>
        <dbReference type="Proteomes" id="UP000235616"/>
    </source>
</evidence>
<dbReference type="EMBL" id="PNYA01000006">
    <property type="protein sequence ID" value="PMS21174.1"/>
    <property type="molecule type" value="Genomic_DNA"/>
</dbReference>
<keyword evidence="4" id="KW-1185">Reference proteome</keyword>
<evidence type="ECO:0000256" key="2">
    <source>
        <dbReference type="SAM" id="Phobius"/>
    </source>
</evidence>
<reference evidence="3 4" key="1">
    <citation type="submission" date="2018-01" db="EMBL/GenBank/DDBJ databases">
        <title>Whole genome analyses suggest that Burkholderia sensu lato contains two further novel genera in the rhizoxinica-symbiotica group Mycetohabitans gen. nov., and Trinickia gen. nov.: implications for the evolution of diazotrophy and nodulation in the Burkholderiaceae.</title>
        <authorList>
            <person name="Estrada-de los Santos P."/>
            <person name="Palmer M."/>
            <person name="Chavez-Ramirez B."/>
            <person name="Beukes C."/>
            <person name="Steenkamp E.T."/>
            <person name="Hirsch A.M."/>
            <person name="Manyaka P."/>
            <person name="Maluk M."/>
            <person name="Lafos M."/>
            <person name="Crook M."/>
            <person name="Gross E."/>
            <person name="Simon M.F."/>
            <person name="Bueno dos Reis Junior F."/>
            <person name="Poole P.S."/>
            <person name="Venter S.N."/>
            <person name="James E.K."/>
        </authorList>
    </citation>
    <scope>NUCLEOTIDE SEQUENCE [LARGE SCALE GENOMIC DNA]</scope>
    <source>
        <strain evidence="3 4">GIMN1.004</strain>
    </source>
</reference>
<evidence type="ECO:0000256" key="1">
    <source>
        <dbReference type="SAM" id="MobiDB-lite"/>
    </source>
</evidence>
<proteinExistence type="predicted"/>
<dbReference type="Pfam" id="PF14235">
    <property type="entry name" value="DUF4337"/>
    <property type="match status" value="1"/>
</dbReference>
<comment type="caution">
    <text evidence="3">The sequence shown here is derived from an EMBL/GenBank/DDBJ whole genome shotgun (WGS) entry which is preliminary data.</text>
</comment>
<dbReference type="RefSeq" id="WP_102644916.1">
    <property type="nucleotide sequence ID" value="NZ_PNYA01000006.1"/>
</dbReference>
<protein>
    <recommendedName>
        <fullName evidence="5">DUF4337 domain-containing protein</fullName>
    </recommendedName>
</protein>
<dbReference type="InterPro" id="IPR025570">
    <property type="entry name" value="DUF4337"/>
</dbReference>
<sequence>MSEEFEVRGPHEEALEHAGHHHGHGHHQEGGHAPADPFAGRIAVMTAILATVGAVFSYQGGSTEGLALFYKNEAAIRKTEAANQWSYYQAKGEKQNLAELGAALTAADPKSSAKFTADVAKYTQQKTEIRAQAETLEKVVVQADAASERQLHLHHRWAQATTLTQIAISLAAITLLTRRRWLLGAALGAAGLGAIVGLAAFAGY</sequence>
<keyword evidence="2" id="KW-0812">Transmembrane</keyword>
<evidence type="ECO:0008006" key="5">
    <source>
        <dbReference type="Google" id="ProtNLM"/>
    </source>
</evidence>
<feature type="transmembrane region" description="Helical" evidence="2">
    <location>
        <begin position="38"/>
        <end position="58"/>
    </location>
</feature>
<dbReference type="OrthoDB" id="9806096at2"/>